<keyword evidence="5" id="KW-1185">Reference proteome</keyword>
<dbReference type="PANTHER" id="PTHR11037:SF20">
    <property type="entry name" value="PROTEIN GRAINYHEAD"/>
    <property type="match status" value="1"/>
</dbReference>
<dbReference type="InterPro" id="IPR040167">
    <property type="entry name" value="TF_CP2-like"/>
</dbReference>
<name>A0A9Q0S283_9DIPT</name>
<feature type="compositionally biased region" description="Polar residues" evidence="2">
    <location>
        <begin position="530"/>
        <end position="548"/>
    </location>
</feature>
<dbReference type="AlphaFoldDB" id="A0A9Q0S283"/>
<organism evidence="4 5">
    <name type="scientific">Pseudolycoriella hygida</name>
    <dbReference type="NCBI Taxonomy" id="35572"/>
    <lineage>
        <taxon>Eukaryota</taxon>
        <taxon>Metazoa</taxon>
        <taxon>Ecdysozoa</taxon>
        <taxon>Arthropoda</taxon>
        <taxon>Hexapoda</taxon>
        <taxon>Insecta</taxon>
        <taxon>Pterygota</taxon>
        <taxon>Neoptera</taxon>
        <taxon>Endopterygota</taxon>
        <taxon>Diptera</taxon>
        <taxon>Nematocera</taxon>
        <taxon>Sciaroidea</taxon>
        <taxon>Sciaridae</taxon>
        <taxon>Pseudolycoriella</taxon>
    </lineage>
</organism>
<sequence>MEKPLLAELTVGKMNFENDMDEFSAHFDANNAMIKWRRALSNPDSPISNHAGPETINHVQSATTQTAYIPSKFYEHPLTAATAAMLNISSNGSNNEDEPGTNGSTGNINIGALATPHQVHQVHNANGSTQDKIFICIMNGYKFDFLFAFMCKLNSIVEINEIIRRNTIILSNRLTLFRLHPIQTIFIFFSNLFRFIDAVAAILKGMFQFNEKIIQKKCIFQKLILVFITIRDSNFNPKQILKDFCLKARLIVTIFVSLMLIVGYPLQGSPATKLNGQATPIDVSSLSQNDIQGLLLGAHPSSQNIHVKREPEDLRKDPNPKCSRNQKVLVVQTSPSLQVKEPPPSPGSPSSENMYGAAGGTQIYMQGPSHQTSSATSSASNVNTNTPSPGPYVSDQYGMYTARLPSGGTAFMTEPYYREYFAGDAQGYAPARAIYGDADGPQGSGTYEGRFSNHHSKNTPVYAKTVTAAGLTVDLPSPDSGIGTDAITPRDQNNIQQSFDYTELCQPTTLLDANGTIPVSVNTLQRVNLHASQSSPTTSIGSQPSTRSRPWHDFGRQNDADKIQIPKIFTTLGFRYNLESPISSSQRREDDRITYINKGQFYGITLEYIHDPDHPLKNQTVKSVIMLMFREEKSPDDEIKAWQFWHSRQHSVKQRILDADTKNSVGIVGCIEEVSHNAIAVYWNPLESSAKVQDQCLLHIKNQ</sequence>
<dbReference type="GO" id="GO:0000978">
    <property type="term" value="F:RNA polymerase II cis-regulatory region sequence-specific DNA binding"/>
    <property type="evidence" value="ECO:0007669"/>
    <property type="project" value="TreeGrafter"/>
</dbReference>
<reference evidence="4" key="1">
    <citation type="submission" date="2022-07" db="EMBL/GenBank/DDBJ databases">
        <authorList>
            <person name="Trinca V."/>
            <person name="Uliana J.V.C."/>
            <person name="Torres T.T."/>
            <person name="Ward R.J."/>
            <person name="Monesi N."/>
        </authorList>
    </citation>
    <scope>NUCLEOTIDE SEQUENCE</scope>
    <source>
        <strain evidence="4">HSMRA1968</strain>
        <tissue evidence="4">Whole embryos</tissue>
    </source>
</reference>
<evidence type="ECO:0000259" key="3">
    <source>
        <dbReference type="PROSITE" id="PS51968"/>
    </source>
</evidence>
<accession>A0A9Q0S283</accession>
<feature type="region of interest" description="Disordered" evidence="2">
    <location>
        <begin position="89"/>
        <end position="108"/>
    </location>
</feature>
<feature type="compositionally biased region" description="Low complexity" evidence="2">
    <location>
        <begin position="372"/>
        <end position="387"/>
    </location>
</feature>
<feature type="compositionally biased region" description="Basic and acidic residues" evidence="2">
    <location>
        <begin position="307"/>
        <end position="319"/>
    </location>
</feature>
<dbReference type="PANTHER" id="PTHR11037">
    <property type="entry name" value="TRANSCRIPTION FACTOR CP2"/>
    <property type="match status" value="1"/>
</dbReference>
<dbReference type="PROSITE" id="PS51968">
    <property type="entry name" value="GRH_CP2_DB"/>
    <property type="match status" value="1"/>
</dbReference>
<comment type="subcellular location">
    <subcellularLocation>
        <location evidence="1">Nucleus</location>
    </subcellularLocation>
</comment>
<proteinExistence type="predicted"/>
<gene>
    <name evidence="4" type="primary">grh_1</name>
    <name evidence="4" type="ORF">Bhyg_06244</name>
</gene>
<evidence type="ECO:0000313" key="4">
    <source>
        <dbReference type="EMBL" id="KAJ6641308.1"/>
    </source>
</evidence>
<evidence type="ECO:0000256" key="2">
    <source>
        <dbReference type="SAM" id="MobiDB-lite"/>
    </source>
</evidence>
<keyword evidence="1" id="KW-0238">DNA-binding</keyword>
<dbReference type="Proteomes" id="UP001151699">
    <property type="component" value="Chromosome B"/>
</dbReference>
<dbReference type="InterPro" id="IPR007604">
    <property type="entry name" value="CP2"/>
</dbReference>
<evidence type="ECO:0000313" key="5">
    <source>
        <dbReference type="Proteomes" id="UP001151699"/>
    </source>
</evidence>
<dbReference type="GO" id="GO:0001228">
    <property type="term" value="F:DNA-binding transcription activator activity, RNA polymerase II-specific"/>
    <property type="evidence" value="ECO:0007669"/>
    <property type="project" value="TreeGrafter"/>
</dbReference>
<comment type="caution">
    <text evidence="4">The sequence shown here is derived from an EMBL/GenBank/DDBJ whole genome shotgun (WGS) entry which is preliminary data.</text>
</comment>
<feature type="region of interest" description="Disordered" evidence="2">
    <location>
        <begin position="305"/>
        <end position="390"/>
    </location>
</feature>
<dbReference type="GO" id="GO:0005634">
    <property type="term" value="C:nucleus"/>
    <property type="evidence" value="ECO:0007669"/>
    <property type="project" value="UniProtKB-SubCell"/>
</dbReference>
<dbReference type="EMBL" id="WJQU01000002">
    <property type="protein sequence ID" value="KAJ6641308.1"/>
    <property type="molecule type" value="Genomic_DNA"/>
</dbReference>
<dbReference type="OrthoDB" id="7680836at2759"/>
<feature type="domain" description="Grh/CP2 DB" evidence="3">
    <location>
        <begin position="570"/>
        <end position="703"/>
    </location>
</feature>
<feature type="compositionally biased region" description="Polar residues" evidence="2">
    <location>
        <begin position="322"/>
        <end position="337"/>
    </location>
</feature>
<evidence type="ECO:0000256" key="1">
    <source>
        <dbReference type="PROSITE-ProRule" id="PRU01313"/>
    </source>
</evidence>
<feature type="region of interest" description="Disordered" evidence="2">
    <location>
        <begin position="530"/>
        <end position="557"/>
    </location>
</feature>
<protein>
    <submittedName>
        <fullName evidence="4">Protein grainyhead</fullName>
    </submittedName>
</protein>
<feature type="non-terminal residue" evidence="4">
    <location>
        <position position="703"/>
    </location>
</feature>
<keyword evidence="1" id="KW-0539">Nucleus</keyword>
<dbReference type="Pfam" id="PF04516">
    <property type="entry name" value="CP2"/>
    <property type="match status" value="1"/>
</dbReference>